<dbReference type="Gene3D" id="3.90.220.20">
    <property type="entry name" value="DNA methylase specificity domains"/>
    <property type="match status" value="2"/>
</dbReference>
<dbReference type="PANTHER" id="PTHR30408">
    <property type="entry name" value="TYPE-1 RESTRICTION ENZYME ECOKI SPECIFICITY PROTEIN"/>
    <property type="match status" value="1"/>
</dbReference>
<accession>A0A064C8M3</accession>
<dbReference type="InterPro" id="IPR052021">
    <property type="entry name" value="Type-I_RS_S_subunit"/>
</dbReference>
<dbReference type="STRING" id="1440774.Y900_031005"/>
<dbReference type="RefSeq" id="WP_036349877.1">
    <property type="nucleotide sequence ID" value="NZ_JALN02000006.1"/>
</dbReference>
<dbReference type="REBASE" id="900940">
    <property type="entry name" value="S.MarJSORF31000P"/>
</dbReference>
<dbReference type="eggNOG" id="COG0732">
    <property type="taxonomic scope" value="Bacteria"/>
</dbReference>
<dbReference type="GO" id="GO:0003677">
    <property type="term" value="F:DNA binding"/>
    <property type="evidence" value="ECO:0007669"/>
    <property type="project" value="UniProtKB-KW"/>
</dbReference>
<keyword evidence="4" id="KW-1185">Reference proteome</keyword>
<organism evidence="3 4">
    <name type="scientific">Mycolicibacterium aromaticivorans JS19b1 = JCM 16368</name>
    <dbReference type="NCBI Taxonomy" id="1440774"/>
    <lineage>
        <taxon>Bacteria</taxon>
        <taxon>Bacillati</taxon>
        <taxon>Actinomycetota</taxon>
        <taxon>Actinomycetes</taxon>
        <taxon>Mycobacteriales</taxon>
        <taxon>Mycobacteriaceae</taxon>
        <taxon>Mycolicibacterium</taxon>
    </lineage>
</organism>
<evidence type="ECO:0000313" key="3">
    <source>
        <dbReference type="EMBL" id="KDE96650.1"/>
    </source>
</evidence>
<keyword evidence="1" id="KW-0680">Restriction system</keyword>
<protein>
    <recommendedName>
        <fullName evidence="5">Type I restriction modification DNA specificity domain-containing protein</fullName>
    </recommendedName>
</protein>
<dbReference type="PANTHER" id="PTHR30408:SF12">
    <property type="entry name" value="TYPE I RESTRICTION ENZYME MJAVIII SPECIFICITY SUBUNIT"/>
    <property type="match status" value="1"/>
</dbReference>
<dbReference type="Proteomes" id="UP000022835">
    <property type="component" value="Unassembled WGS sequence"/>
</dbReference>
<reference evidence="3" key="1">
    <citation type="submission" date="2014-05" db="EMBL/GenBank/DDBJ databases">
        <title>Genome sequence of Mycobacterium aromaticivorans strain JS19b1T (= DSM 45407T).</title>
        <authorList>
            <person name="Kwak Y."/>
            <person name="Park G.-S."/>
            <person name="Li Q.X."/>
            <person name="Lee S.-E."/>
            <person name="Shin J.-H."/>
        </authorList>
    </citation>
    <scope>NUCLEOTIDE SEQUENCE [LARGE SCALE GENOMIC DNA]</scope>
    <source>
        <strain evidence="3">JS19b1</strain>
    </source>
</reference>
<dbReference type="GO" id="GO:0009307">
    <property type="term" value="P:DNA restriction-modification system"/>
    <property type="evidence" value="ECO:0007669"/>
    <property type="project" value="UniProtKB-KW"/>
</dbReference>
<proteinExistence type="predicted"/>
<comment type="caution">
    <text evidence="3">The sequence shown here is derived from an EMBL/GenBank/DDBJ whole genome shotgun (WGS) entry which is preliminary data.</text>
</comment>
<name>A0A064C8M3_9MYCO</name>
<evidence type="ECO:0000256" key="2">
    <source>
        <dbReference type="ARBA" id="ARBA00023125"/>
    </source>
</evidence>
<sequence>MIVAPVRSSVAFAQGRLDAKFHCSPGVQANEHMVLLKAAGTRFSRVAGEGALGSVSPTTRTKRVYAAPGEEALPYLRPYDVFDYLPQAADMLSVAGSNGLDRLTPKPGTILQTCSGRNLGPLVYADSFISRFVVSDDMLRLNIDDEADRLYALTFLSTPTGQALLTRSKTGNVIDHLSADDLAAIEVPFFDRKLTTSIVSKMRKAVTLRESARLRLDALVTEFAQQLPQPSRDRPMREGWTQRASSLGVRLDAAFHDPLVRAIRNAFQSDGVKVGDVAETFIPGRYKRYYVESAYGRPIVSGRQLLQAKPVNLRYIASRSFDFSVYELSDGMIAFGAEGRAEERIAQPALITSDRASWLANNHVMRVRPKAGVNPGWLYLSFAVWQVQAQVKACACGSVVDTVYPPDLDQVLLPPVDEARGDAAIQCWNDFSAANSLERKAIDVLESEILDKVGARL</sequence>
<evidence type="ECO:0000313" key="4">
    <source>
        <dbReference type="Proteomes" id="UP000022835"/>
    </source>
</evidence>
<dbReference type="InterPro" id="IPR044946">
    <property type="entry name" value="Restrct_endonuc_typeI_TRD_sf"/>
</dbReference>
<evidence type="ECO:0008006" key="5">
    <source>
        <dbReference type="Google" id="ProtNLM"/>
    </source>
</evidence>
<dbReference type="SUPFAM" id="SSF116734">
    <property type="entry name" value="DNA methylase specificity domain"/>
    <property type="match status" value="2"/>
</dbReference>
<dbReference type="AlphaFoldDB" id="A0A064C8M3"/>
<dbReference type="OrthoDB" id="9798929at2"/>
<gene>
    <name evidence="3" type="ORF">Y900_031005</name>
</gene>
<dbReference type="EMBL" id="JALN02000006">
    <property type="protein sequence ID" value="KDE96650.1"/>
    <property type="molecule type" value="Genomic_DNA"/>
</dbReference>
<evidence type="ECO:0000256" key="1">
    <source>
        <dbReference type="ARBA" id="ARBA00022747"/>
    </source>
</evidence>
<keyword evidence="2" id="KW-0238">DNA-binding</keyword>